<sequence>MTHRTARTLVATAALAALLLTGCSSDSDDGGSNDSSSAAAMEPAAPDRDGGGDAVQGLASDAEAGSSADGAAEDAAARDEAPVDPADGVRRAVIRTGDLSMRAEDVGQARFAVQRIADRYRGEVTEENTQSDDDGDPAYARMVLRVPSDDFDEAVAALEEVGEDVSVSTSADDVTTKLIDLRSRVETQRRSIARITVLFEQARSIRDIMSIEAELSRRQAELESLERKQAYLAGQSSMSTITVGIERIPDEKKKAKADDGDGFLAGLTAGWGALKTFGIGAATVVGALLPWLVVLALVGIPVWLLVRSMRRRAPEVTPVADGPQDSA</sequence>
<dbReference type="PROSITE" id="PS51257">
    <property type="entry name" value="PROKAR_LIPOPROTEIN"/>
    <property type="match status" value="1"/>
</dbReference>
<dbReference type="AlphaFoldDB" id="A0A6L6XUG2"/>
<evidence type="ECO:0000256" key="2">
    <source>
        <dbReference type="SAM" id="Phobius"/>
    </source>
</evidence>
<feature type="signal peptide" evidence="3">
    <location>
        <begin position="1"/>
        <end position="26"/>
    </location>
</feature>
<keyword evidence="2" id="KW-0472">Membrane</keyword>
<organism evidence="5 6">
    <name type="scientific">Nocardioides agri</name>
    <dbReference type="NCBI Taxonomy" id="2682843"/>
    <lineage>
        <taxon>Bacteria</taxon>
        <taxon>Bacillati</taxon>
        <taxon>Actinomycetota</taxon>
        <taxon>Actinomycetes</taxon>
        <taxon>Propionibacteriales</taxon>
        <taxon>Nocardioidaceae</taxon>
        <taxon>Nocardioides</taxon>
    </lineage>
</organism>
<evidence type="ECO:0000313" key="6">
    <source>
        <dbReference type="Proteomes" id="UP000473525"/>
    </source>
</evidence>
<feature type="region of interest" description="Disordered" evidence="1">
    <location>
        <begin position="25"/>
        <end position="89"/>
    </location>
</feature>
<dbReference type="InterPro" id="IPR025645">
    <property type="entry name" value="DUF4349"/>
</dbReference>
<dbReference type="EMBL" id="WSEK01000004">
    <property type="protein sequence ID" value="MVQ50830.1"/>
    <property type="molecule type" value="Genomic_DNA"/>
</dbReference>
<reference evidence="5 6" key="1">
    <citation type="submission" date="2019-12" db="EMBL/GenBank/DDBJ databases">
        <authorList>
            <person name="Huq M.A."/>
        </authorList>
    </citation>
    <scope>NUCLEOTIDE SEQUENCE [LARGE SCALE GENOMIC DNA]</scope>
    <source>
        <strain evidence="5 6">MAH-18</strain>
    </source>
</reference>
<keyword evidence="2" id="KW-1133">Transmembrane helix</keyword>
<feature type="transmembrane region" description="Helical" evidence="2">
    <location>
        <begin position="284"/>
        <end position="306"/>
    </location>
</feature>
<dbReference type="Pfam" id="PF14257">
    <property type="entry name" value="DUF4349"/>
    <property type="match status" value="1"/>
</dbReference>
<keyword evidence="2" id="KW-0812">Transmembrane</keyword>
<dbReference type="Proteomes" id="UP000473525">
    <property type="component" value="Unassembled WGS sequence"/>
</dbReference>
<evidence type="ECO:0000313" key="5">
    <source>
        <dbReference type="EMBL" id="MVQ50830.1"/>
    </source>
</evidence>
<feature type="chain" id="PRO_5039553318" evidence="3">
    <location>
        <begin position="27"/>
        <end position="327"/>
    </location>
</feature>
<evidence type="ECO:0000256" key="1">
    <source>
        <dbReference type="SAM" id="MobiDB-lite"/>
    </source>
</evidence>
<keyword evidence="3" id="KW-0732">Signal</keyword>
<evidence type="ECO:0000259" key="4">
    <source>
        <dbReference type="Pfam" id="PF14257"/>
    </source>
</evidence>
<evidence type="ECO:0000256" key="3">
    <source>
        <dbReference type="SAM" id="SignalP"/>
    </source>
</evidence>
<proteinExistence type="predicted"/>
<protein>
    <submittedName>
        <fullName evidence="5">DUF4349 domain-containing protein</fullName>
    </submittedName>
</protein>
<dbReference type="RefSeq" id="WP_157343979.1">
    <property type="nucleotide sequence ID" value="NZ_WSEK01000004.1"/>
</dbReference>
<feature type="compositionally biased region" description="Low complexity" evidence="1">
    <location>
        <begin position="59"/>
        <end position="74"/>
    </location>
</feature>
<feature type="domain" description="DUF4349" evidence="4">
    <location>
        <begin position="91"/>
        <end position="303"/>
    </location>
</feature>
<accession>A0A6L6XUG2</accession>
<keyword evidence="6" id="KW-1185">Reference proteome</keyword>
<name>A0A6L6XUG2_9ACTN</name>
<gene>
    <name evidence="5" type="ORF">GON03_16715</name>
</gene>
<comment type="caution">
    <text evidence="5">The sequence shown here is derived from an EMBL/GenBank/DDBJ whole genome shotgun (WGS) entry which is preliminary data.</text>
</comment>